<sequence length="1408" mass="162721">MSVNPVSTYRLQFHKEFTFNDFERIIPYLRKLGVSTVYASPVFKSTPGSTHGYDALNPHQINPEIGTEDKLKELSKQLRERGIGWLQDIVPNHMAFSTENPWLNDVLEKGIQSRYASFFDTPLSSPLYKDRIMVPFLGAPLEDVIRNGELKIDYREGRLVFNYYDSFYPVNPGSYNKIIKDGDAALSEGWEQLLGQMQQIHQVEDPERYADAWNEFLLQFTGLMKNKETGAYLAERLQKINEDQNLLIQLAEEQVYRLCSWKETDRQITFRRFFTVNGLICLNIQNKDVFATYHQYIKSLLDEGIFTGLRVDHVDGLFDPSGYIEELRELAGKDIYIAVEKILEQGEDLPQHWSLQGNTGYDFLALVNNLFTNKESEKSFTRFYSSITGEEADVQQQIYHKKAYILYEHMRGELDNLHRLLIESDLLDAGARAQVKEEDLKASIGELLIQCPVYRYYGNQFPLENEEEAAIRTILKQIPREKPELTASVRLLEEIFLNKPQKGDNDYNQRALYFYQRCMQFSGPLMAKGVEDTLMYTYNRFIAHNEVGDSPEAFGINQEEFHEKMFQRQQNWPLSMNATSTHDTKRGEDVRARLNVLSDIGDEWMQIAEEWFEINSPHKKNGAPDKNDEYLIYQTLAGAYPMPGQNEDNFNGRIQNYIEKALREAKQNSNWTTPDTAYEEAAKNFAADILREGSTFRKSFDPFHRKIADPGIINSLAQVLLKFTCPGLPDTYQGCDLWDLSMVDPDNRRPVDYELRARMLGELEEKENTANFPAWLWAKRYEGHIKLWLTQKLMKERAANDDIFSKGEYIPLKVKGKYKDHIFAFARSFRGSWYVIVVPLHIAQICKEQDETPMNINWKSTRIILPTSVPDKWSHLLISGLEGKAEHELPVKEIFGKLPFALLKLQRKDSGRGAGILMHISSLPSPFGTGDFGPDARNFADFLARSRQKYWQLLPLSPTEQGCGYSPYSSYSSMAGNPLLISPELLVRDGLLSQKKVNEQILHPKSRADFQAAEKLKDILFEKAYRKFLKGESSVLKKEFAEFCQRESAWLDDFSKYIVLKQQHGGQAWYQWPEKYKFREQAALKEFEHANRDAIEKARFLQFIFLKQWNDLKAYCNNLGIQLFGDMPFYVSYDSADVWANPGIFCLDQDGNMTGVAGVPPDYFNDNGQLWGMPVFRWDVLKKQGYSWWVKRVKKNIELFDLLRFDHFRAFSAYWEVPASEDTAKNGIWKPGPGKDLFKALQKNLGRLPFVAEDLGDIDAPVYALRDAFGFPGMKVLQFAFGDDMPEAIAIPHHFTSNFFVYTGTHDNNTTRGWFDKDADETIKRNLRDYTGLEVKAKNIHLILARMAYASVARVAIIPLQDILGLDEKSRMNSPASVENNWIWRLKPGQLGKNEEDLLNEWTRIYDR</sequence>
<keyword evidence="5 10" id="KW-0328">Glycosyltransferase</keyword>
<keyword evidence="7 10" id="KW-0119">Carbohydrate metabolism</keyword>
<dbReference type="PANTHER" id="PTHR32438:SF5">
    <property type="entry name" value="4-ALPHA-GLUCANOTRANSFERASE DPE1, CHLOROPLASTIC_AMYLOPLASTIC"/>
    <property type="match status" value="1"/>
</dbReference>
<dbReference type="GO" id="GO:0005975">
    <property type="term" value="P:carbohydrate metabolic process"/>
    <property type="evidence" value="ECO:0007669"/>
    <property type="project" value="InterPro"/>
</dbReference>
<dbReference type="NCBIfam" id="TIGR02401">
    <property type="entry name" value="trehalose_TreY"/>
    <property type="match status" value="1"/>
</dbReference>
<evidence type="ECO:0000256" key="9">
    <source>
        <dbReference type="ARBA" id="ARBA00031501"/>
    </source>
</evidence>
<comment type="similarity">
    <text evidence="2 10">Belongs to the disproportionating enzyme family.</text>
</comment>
<evidence type="ECO:0000256" key="1">
    <source>
        <dbReference type="ARBA" id="ARBA00000439"/>
    </source>
</evidence>
<name>A0A2U2PCJ9_9SPHI</name>
<evidence type="ECO:0000256" key="6">
    <source>
        <dbReference type="ARBA" id="ARBA00022679"/>
    </source>
</evidence>
<reference evidence="12 13" key="1">
    <citation type="submission" date="2018-04" db="EMBL/GenBank/DDBJ databases">
        <title>Pedobacter chongqingensis sp. nov., isolated from a rottenly hemp rope.</title>
        <authorList>
            <person name="Cai Y."/>
        </authorList>
    </citation>
    <scope>NUCLEOTIDE SEQUENCE [LARGE SCALE GENOMIC DNA]</scope>
    <source>
        <strain evidence="12 13">FJ4-8</strain>
    </source>
</reference>
<evidence type="ECO:0000256" key="4">
    <source>
        <dbReference type="ARBA" id="ARBA00020295"/>
    </source>
</evidence>
<keyword evidence="13" id="KW-1185">Reference proteome</keyword>
<dbReference type="SUPFAM" id="SSF51445">
    <property type="entry name" value="(Trans)glycosidases"/>
    <property type="match status" value="2"/>
</dbReference>
<evidence type="ECO:0000256" key="8">
    <source>
        <dbReference type="ARBA" id="ARBA00031423"/>
    </source>
</evidence>
<dbReference type="RefSeq" id="WP_109417477.1">
    <property type="nucleotide sequence ID" value="NZ_QEAS01000018.1"/>
</dbReference>
<evidence type="ECO:0000313" key="13">
    <source>
        <dbReference type="Proteomes" id="UP000245647"/>
    </source>
</evidence>
<accession>A0A2U2PCJ9</accession>
<dbReference type="InterPro" id="IPR012767">
    <property type="entry name" value="Trehalose_TreY"/>
</dbReference>
<dbReference type="InterPro" id="IPR003385">
    <property type="entry name" value="Glyco_hydro_77"/>
</dbReference>
<evidence type="ECO:0000256" key="7">
    <source>
        <dbReference type="ARBA" id="ARBA00023277"/>
    </source>
</evidence>
<feature type="domain" description="Glycosyl hydrolase family 13 catalytic" evidence="11">
    <location>
        <begin position="7"/>
        <end position="436"/>
    </location>
</feature>
<evidence type="ECO:0000256" key="5">
    <source>
        <dbReference type="ARBA" id="ARBA00022676"/>
    </source>
</evidence>
<evidence type="ECO:0000256" key="10">
    <source>
        <dbReference type="RuleBase" id="RU361207"/>
    </source>
</evidence>
<comment type="catalytic activity">
    <reaction evidence="1 10">
        <text>Transfers a segment of a (1-&gt;4)-alpha-D-glucan to a new position in an acceptor, which may be glucose or a (1-&gt;4)-alpha-D-glucan.</text>
        <dbReference type="EC" id="2.4.1.25"/>
    </reaction>
</comment>
<dbReference type="GO" id="GO:0004134">
    <property type="term" value="F:4-alpha-glucanotransferase activity"/>
    <property type="evidence" value="ECO:0007669"/>
    <property type="project" value="UniProtKB-EC"/>
</dbReference>
<dbReference type="Pfam" id="PF00128">
    <property type="entry name" value="Alpha-amylase"/>
    <property type="match status" value="1"/>
</dbReference>
<dbReference type="Gene3D" id="3.20.20.80">
    <property type="entry name" value="Glycosidases"/>
    <property type="match status" value="4"/>
</dbReference>
<dbReference type="EC" id="2.4.1.25" evidence="3 10"/>
<dbReference type="PANTHER" id="PTHR32438">
    <property type="entry name" value="4-ALPHA-GLUCANOTRANSFERASE DPE1, CHLOROPLASTIC/AMYLOPLASTIC"/>
    <property type="match status" value="1"/>
</dbReference>
<evidence type="ECO:0000259" key="11">
    <source>
        <dbReference type="SMART" id="SM00642"/>
    </source>
</evidence>
<comment type="caution">
    <text evidence="12">The sequence shown here is derived from an EMBL/GenBank/DDBJ whole genome shotgun (WGS) entry which is preliminary data.</text>
</comment>
<evidence type="ECO:0000256" key="2">
    <source>
        <dbReference type="ARBA" id="ARBA00005684"/>
    </source>
</evidence>
<organism evidence="12 13">
    <name type="scientific">Pararcticibacter amylolyticus</name>
    <dbReference type="NCBI Taxonomy" id="2173175"/>
    <lineage>
        <taxon>Bacteria</taxon>
        <taxon>Pseudomonadati</taxon>
        <taxon>Bacteroidota</taxon>
        <taxon>Sphingobacteriia</taxon>
        <taxon>Sphingobacteriales</taxon>
        <taxon>Sphingobacteriaceae</taxon>
        <taxon>Pararcticibacter</taxon>
    </lineage>
</organism>
<dbReference type="Pfam" id="PF02446">
    <property type="entry name" value="Glyco_hydro_77"/>
    <property type="match status" value="1"/>
</dbReference>
<keyword evidence="6 10" id="KW-0808">Transferase</keyword>
<dbReference type="InterPro" id="IPR006047">
    <property type="entry name" value="GH13_cat_dom"/>
</dbReference>
<dbReference type="Proteomes" id="UP000245647">
    <property type="component" value="Unassembled WGS sequence"/>
</dbReference>
<dbReference type="NCBIfam" id="TIGR00217">
    <property type="entry name" value="malQ"/>
    <property type="match status" value="1"/>
</dbReference>
<evidence type="ECO:0000313" key="12">
    <source>
        <dbReference type="EMBL" id="PWG79034.1"/>
    </source>
</evidence>
<dbReference type="SMART" id="SM00642">
    <property type="entry name" value="Aamy"/>
    <property type="match status" value="1"/>
</dbReference>
<dbReference type="CDD" id="cd11336">
    <property type="entry name" value="AmyAc_MTSase"/>
    <property type="match status" value="1"/>
</dbReference>
<evidence type="ECO:0000256" key="3">
    <source>
        <dbReference type="ARBA" id="ARBA00012560"/>
    </source>
</evidence>
<proteinExistence type="inferred from homology"/>
<dbReference type="NCBIfam" id="NF011080">
    <property type="entry name" value="PRK14508.1-3"/>
    <property type="match status" value="1"/>
</dbReference>
<dbReference type="Gene3D" id="3.30.1590.10">
    <property type="entry name" value="Maltooligosyl trehalose synthase, domain 2"/>
    <property type="match status" value="1"/>
</dbReference>
<dbReference type="OrthoDB" id="9811841at2"/>
<protein>
    <recommendedName>
        <fullName evidence="4 10">4-alpha-glucanotransferase</fullName>
        <ecNumber evidence="3 10">2.4.1.25</ecNumber>
    </recommendedName>
    <alternativeName>
        <fullName evidence="8 10">Amylomaltase</fullName>
    </alternativeName>
    <alternativeName>
        <fullName evidence="9 10">Disproportionating enzyme</fullName>
    </alternativeName>
</protein>
<dbReference type="Gene3D" id="3.30.750.90">
    <property type="match status" value="1"/>
</dbReference>
<dbReference type="InterPro" id="IPR017853">
    <property type="entry name" value="GH"/>
</dbReference>
<dbReference type="EMBL" id="QEAS01000018">
    <property type="protein sequence ID" value="PWG79034.1"/>
    <property type="molecule type" value="Genomic_DNA"/>
</dbReference>
<gene>
    <name evidence="12" type="ORF">DDR33_19550</name>
</gene>